<dbReference type="AlphaFoldDB" id="A0A3S4DY85"/>
<evidence type="ECO:0000313" key="3">
    <source>
        <dbReference type="Proteomes" id="UP000270743"/>
    </source>
</evidence>
<name>A0A3S4DY85_9RHOB</name>
<accession>A0A3S4DY85</accession>
<dbReference type="OrthoDB" id="9930225at2"/>
<protein>
    <recommendedName>
        <fullName evidence="4">Cysteine rich repeat protein</fullName>
    </recommendedName>
</protein>
<organism evidence="2 3">
    <name type="scientific">Paracoccus haematequi</name>
    <dbReference type="NCBI Taxonomy" id="2491866"/>
    <lineage>
        <taxon>Bacteria</taxon>
        <taxon>Pseudomonadati</taxon>
        <taxon>Pseudomonadota</taxon>
        <taxon>Alphaproteobacteria</taxon>
        <taxon>Rhodobacterales</taxon>
        <taxon>Paracoccaceae</taxon>
        <taxon>Paracoccus</taxon>
    </lineage>
</organism>
<dbReference type="Proteomes" id="UP000270743">
    <property type="component" value="Unassembled WGS sequence"/>
</dbReference>
<sequence length="94" mass="10270">MKGFVSLLIILSQPAYAAWDIRQCAATVRERHGIRLEEAMKICAGSQAKQSERRRCVIAKVKNHGMTPESALSACLNGSQRSYRLQQTPGAAPG</sequence>
<proteinExistence type="predicted"/>
<feature type="chain" id="PRO_5018723089" description="Cysteine rich repeat protein" evidence="1">
    <location>
        <begin position="18"/>
        <end position="94"/>
    </location>
</feature>
<dbReference type="RefSeq" id="WP_126155758.1">
    <property type="nucleotide sequence ID" value="NZ_UZWE01000051.1"/>
</dbReference>
<evidence type="ECO:0000256" key="1">
    <source>
        <dbReference type="SAM" id="SignalP"/>
    </source>
</evidence>
<gene>
    <name evidence="2" type="ORF">PARHAE_03369</name>
</gene>
<feature type="signal peptide" evidence="1">
    <location>
        <begin position="1"/>
        <end position="17"/>
    </location>
</feature>
<dbReference type="EMBL" id="UZWE01000051">
    <property type="protein sequence ID" value="VDS10156.1"/>
    <property type="molecule type" value="Genomic_DNA"/>
</dbReference>
<keyword evidence="3" id="KW-1185">Reference proteome</keyword>
<reference evidence="2 3" key="1">
    <citation type="submission" date="2018-12" db="EMBL/GenBank/DDBJ databases">
        <authorList>
            <person name="Criscuolo A."/>
        </authorList>
    </citation>
    <scope>NUCLEOTIDE SEQUENCE [LARGE SCALE GENOMIC DNA]</scope>
    <source>
        <strain evidence="2">ACIP1116241</strain>
    </source>
</reference>
<keyword evidence="1" id="KW-0732">Signal</keyword>
<evidence type="ECO:0000313" key="2">
    <source>
        <dbReference type="EMBL" id="VDS10156.1"/>
    </source>
</evidence>
<evidence type="ECO:0008006" key="4">
    <source>
        <dbReference type="Google" id="ProtNLM"/>
    </source>
</evidence>